<sequence>MPRNVRSSRLFQAASLALLSVAALVVAPTTASAALPACQHFYTGPIPDRPISGGHGNGTTAPAYDVSGRLPAPTGISGGLGADGKVTFTFNRVAGAKAYRAFKNGQALQWISDWGQPTLQVADASPCAGAHYQVYAMSAEDTAASSIGQITTSFRLNSSNRLAAFRLAAGTTLNYRVSAYNDVAQTALGYNAGTGICAVDARIIPWGTRLWVPGYGHCYAADIGSWIMDDIVDVWFPPGPAADNWGIQRLNLVVE</sequence>
<name>A0ABN2F8R2_9ACTN</name>
<dbReference type="CDD" id="cd14667">
    <property type="entry name" value="3D_containing_proteins"/>
    <property type="match status" value="1"/>
</dbReference>
<reference evidence="4 5" key="1">
    <citation type="journal article" date="2019" name="Int. J. Syst. Evol. Microbiol.">
        <title>The Global Catalogue of Microorganisms (GCM) 10K type strain sequencing project: providing services to taxonomists for standard genome sequencing and annotation.</title>
        <authorList>
            <consortium name="The Broad Institute Genomics Platform"/>
            <consortium name="The Broad Institute Genome Sequencing Center for Infectious Disease"/>
            <person name="Wu L."/>
            <person name="Ma J."/>
        </authorList>
    </citation>
    <scope>NUCLEOTIDE SEQUENCE [LARGE SCALE GENOMIC DNA]</scope>
    <source>
        <strain evidence="4 5">JCM 14306</strain>
    </source>
</reference>
<dbReference type="InterPro" id="IPR051933">
    <property type="entry name" value="Resuscitation_pf_RpfB"/>
</dbReference>
<protein>
    <submittedName>
        <fullName evidence="4">3D domain-containing protein</fullName>
    </submittedName>
</protein>
<feature type="domain" description="3D" evidence="3">
    <location>
        <begin position="198"/>
        <end position="249"/>
    </location>
</feature>
<gene>
    <name evidence="4" type="ORF">GCM10009744_25740</name>
</gene>
<dbReference type="InterPro" id="IPR010611">
    <property type="entry name" value="3D_dom"/>
</dbReference>
<dbReference type="EMBL" id="BAAANE010000004">
    <property type="protein sequence ID" value="GAA1635671.1"/>
    <property type="molecule type" value="Genomic_DNA"/>
</dbReference>
<evidence type="ECO:0000313" key="4">
    <source>
        <dbReference type="EMBL" id="GAA1635671.1"/>
    </source>
</evidence>
<organism evidence="4 5">
    <name type="scientific">Kribbella alba</name>
    <dbReference type="NCBI Taxonomy" id="190197"/>
    <lineage>
        <taxon>Bacteria</taxon>
        <taxon>Bacillati</taxon>
        <taxon>Actinomycetota</taxon>
        <taxon>Actinomycetes</taxon>
        <taxon>Propionibacteriales</taxon>
        <taxon>Kribbellaceae</taxon>
        <taxon>Kribbella</taxon>
    </lineage>
</organism>
<evidence type="ECO:0000259" key="3">
    <source>
        <dbReference type="Pfam" id="PF06725"/>
    </source>
</evidence>
<evidence type="ECO:0000256" key="2">
    <source>
        <dbReference type="SAM" id="SignalP"/>
    </source>
</evidence>
<dbReference type="InterPro" id="IPR013783">
    <property type="entry name" value="Ig-like_fold"/>
</dbReference>
<keyword evidence="1 2" id="KW-0732">Signal</keyword>
<comment type="caution">
    <text evidence="4">The sequence shown here is derived from an EMBL/GenBank/DDBJ whole genome shotgun (WGS) entry which is preliminary data.</text>
</comment>
<evidence type="ECO:0000256" key="1">
    <source>
        <dbReference type="ARBA" id="ARBA00022729"/>
    </source>
</evidence>
<dbReference type="Gene3D" id="2.60.40.10">
    <property type="entry name" value="Immunoglobulins"/>
    <property type="match status" value="1"/>
</dbReference>
<dbReference type="PANTHER" id="PTHR39160:SF4">
    <property type="entry name" value="RESUSCITATION-PROMOTING FACTOR RPFB"/>
    <property type="match status" value="1"/>
</dbReference>
<feature type="signal peptide" evidence="2">
    <location>
        <begin position="1"/>
        <end position="33"/>
    </location>
</feature>
<proteinExistence type="predicted"/>
<dbReference type="Pfam" id="PF06725">
    <property type="entry name" value="3D"/>
    <property type="match status" value="1"/>
</dbReference>
<evidence type="ECO:0000313" key="5">
    <source>
        <dbReference type="Proteomes" id="UP001501319"/>
    </source>
</evidence>
<dbReference type="Proteomes" id="UP001501319">
    <property type="component" value="Unassembled WGS sequence"/>
</dbReference>
<dbReference type="InterPro" id="IPR059180">
    <property type="entry name" value="3D_YorM"/>
</dbReference>
<accession>A0ABN2F8R2</accession>
<dbReference type="RefSeq" id="WP_344111392.1">
    <property type="nucleotide sequence ID" value="NZ_BAAANE010000004.1"/>
</dbReference>
<dbReference type="PANTHER" id="PTHR39160">
    <property type="entry name" value="CELL WALL-BINDING PROTEIN YOCH"/>
    <property type="match status" value="1"/>
</dbReference>
<keyword evidence="5" id="KW-1185">Reference proteome</keyword>
<feature type="chain" id="PRO_5046765309" evidence="2">
    <location>
        <begin position="34"/>
        <end position="255"/>
    </location>
</feature>